<reference evidence="2" key="1">
    <citation type="submission" date="2009-12" db="EMBL/GenBank/DDBJ databases">
        <title>Complete sequence of Treponema azotonutricium strain ZAS-9.</title>
        <authorList>
            <person name="Tetu S.G."/>
            <person name="Matson E."/>
            <person name="Ren Q."/>
            <person name="Seshadri R."/>
            <person name="Elbourne L."/>
            <person name="Hassan K.A."/>
            <person name="Durkin A."/>
            <person name="Radune D."/>
            <person name="Mohamoud Y."/>
            <person name="Shay R."/>
            <person name="Jin S."/>
            <person name="Zhang X."/>
            <person name="Lucey K."/>
            <person name="Ballor N.R."/>
            <person name="Ottesen E."/>
            <person name="Rosenthal R."/>
            <person name="Allen A."/>
            <person name="Leadbetter J.R."/>
            <person name="Paulsen I.T."/>
        </authorList>
    </citation>
    <scope>NUCLEOTIDE SEQUENCE [LARGE SCALE GENOMIC DNA]</scope>
    <source>
        <strain evidence="2">ATCC BAA-888 / DSM 13862 / ZAS-9</strain>
    </source>
</reference>
<dbReference type="AlphaFoldDB" id="F5YCW4"/>
<dbReference type="eggNOG" id="ENOG5031XQD">
    <property type="taxonomic scope" value="Bacteria"/>
</dbReference>
<accession>F5YCW4</accession>
<dbReference type="InParanoid" id="F5YCW4"/>
<name>F5YCW4_LEAAZ</name>
<gene>
    <name evidence="1" type="ordered locus">TREAZ_0410</name>
</gene>
<organism evidence="1 2">
    <name type="scientific">Leadbettera azotonutricia (strain ATCC BAA-888 / DSM 13862 / ZAS-9)</name>
    <name type="common">Treponema azotonutricium</name>
    <dbReference type="NCBI Taxonomy" id="545695"/>
    <lineage>
        <taxon>Bacteria</taxon>
        <taxon>Pseudomonadati</taxon>
        <taxon>Spirochaetota</taxon>
        <taxon>Spirochaetia</taxon>
        <taxon>Spirochaetales</taxon>
        <taxon>Breznakiellaceae</taxon>
        <taxon>Leadbettera</taxon>
    </lineage>
</organism>
<dbReference type="STRING" id="545695.TREAZ_0410"/>
<dbReference type="KEGG" id="taz:TREAZ_0410"/>
<dbReference type="HOGENOM" id="CLU_908938_0_0_12"/>
<dbReference type="Proteomes" id="UP000009222">
    <property type="component" value="Chromosome"/>
</dbReference>
<evidence type="ECO:0000313" key="2">
    <source>
        <dbReference type="Proteomes" id="UP000009222"/>
    </source>
</evidence>
<reference evidence="1 2" key="2">
    <citation type="journal article" date="2011" name="ISME J.">
        <title>RNA-seq reveals cooperative metabolic interactions between two termite-gut spirochete species in co-culture.</title>
        <authorList>
            <person name="Rosenthal A.Z."/>
            <person name="Matson E.G."/>
            <person name="Eldar A."/>
            <person name="Leadbetter J.R."/>
        </authorList>
    </citation>
    <scope>NUCLEOTIDE SEQUENCE [LARGE SCALE GENOMIC DNA]</scope>
    <source>
        <strain evidence="2">ATCC BAA-888 / DSM 13862 / ZAS-9</strain>
    </source>
</reference>
<sequence>MGLLSKADRASIDTQPAADLDQMGKALRDRIRRLPPKKTAPYTALSLMKAYSSFQAGICLSLRKGVYTSYASVGLGIEKINIDAEKLYTPQNASSKYFKLDQSETLGVKYLDSDISIWIFPLDKEHPWGAVLLLGADGASLFNPEPIAIILEGIQDIINPQIDKIIQRDSKFSAERSSASKTDEIEATIKQYHKTNPAFSGILVELPKTINEEDKKGVPLKISHMVSLFGIAAPFPSNHSLILIPRQADRDLIAHRLKNSLKTNILAAFDADSPEEALKTLQPFL</sequence>
<proteinExistence type="predicted"/>
<dbReference type="OrthoDB" id="360906at2"/>
<evidence type="ECO:0000313" key="1">
    <source>
        <dbReference type="EMBL" id="AEF83299.1"/>
    </source>
</evidence>
<dbReference type="RefSeq" id="WP_015711535.1">
    <property type="nucleotide sequence ID" value="NC_015577.1"/>
</dbReference>
<dbReference type="EMBL" id="CP001841">
    <property type="protein sequence ID" value="AEF83299.1"/>
    <property type="molecule type" value="Genomic_DNA"/>
</dbReference>
<protein>
    <submittedName>
        <fullName evidence="1">Uncharacterized protein</fullName>
    </submittedName>
</protein>
<keyword evidence="2" id="KW-1185">Reference proteome</keyword>